<protein>
    <submittedName>
        <fullName evidence="2">L-Aspartase-like protein</fullName>
    </submittedName>
</protein>
<dbReference type="Pfam" id="PF14698">
    <property type="entry name" value="ASL_C2"/>
    <property type="match status" value="1"/>
</dbReference>
<dbReference type="Gene3D" id="1.20.200.10">
    <property type="entry name" value="Fumarase/aspartase (Central domain)"/>
    <property type="match status" value="1"/>
</dbReference>
<organism evidence="2 3">
    <name type="scientific">Seiridium unicorne</name>
    <dbReference type="NCBI Taxonomy" id="138068"/>
    <lineage>
        <taxon>Eukaryota</taxon>
        <taxon>Fungi</taxon>
        <taxon>Dikarya</taxon>
        <taxon>Ascomycota</taxon>
        <taxon>Pezizomycotina</taxon>
        <taxon>Sordariomycetes</taxon>
        <taxon>Xylariomycetidae</taxon>
        <taxon>Amphisphaeriales</taxon>
        <taxon>Sporocadaceae</taxon>
        <taxon>Seiridium</taxon>
    </lineage>
</organism>
<comment type="caution">
    <text evidence="2">The sequence shown here is derived from an EMBL/GenBank/DDBJ whole genome shotgun (WGS) entry which is preliminary data.</text>
</comment>
<dbReference type="Proteomes" id="UP001408356">
    <property type="component" value="Unassembled WGS sequence"/>
</dbReference>
<gene>
    <name evidence="2" type="ORF">SUNI508_10904</name>
</gene>
<dbReference type="PANTHER" id="PTHR43814:SF1">
    <property type="entry name" value="ARGININOSUCCINATE LYASE"/>
    <property type="match status" value="1"/>
</dbReference>
<name>A0ABR2UK08_9PEZI</name>
<dbReference type="PANTHER" id="PTHR43814">
    <property type="entry name" value="ARGININOSUCCINATE LYASE"/>
    <property type="match status" value="1"/>
</dbReference>
<evidence type="ECO:0000313" key="2">
    <source>
        <dbReference type="EMBL" id="KAK9414786.1"/>
    </source>
</evidence>
<keyword evidence="3" id="KW-1185">Reference proteome</keyword>
<dbReference type="InterPro" id="IPR008948">
    <property type="entry name" value="L-Aspartase-like"/>
</dbReference>
<evidence type="ECO:0000313" key="3">
    <source>
        <dbReference type="Proteomes" id="UP001408356"/>
    </source>
</evidence>
<dbReference type="Gene3D" id="1.10.40.30">
    <property type="entry name" value="Fumarase/aspartase (C-terminal domain)"/>
    <property type="match status" value="1"/>
</dbReference>
<dbReference type="EMBL" id="JARVKF010000422">
    <property type="protein sequence ID" value="KAK9414786.1"/>
    <property type="molecule type" value="Genomic_DNA"/>
</dbReference>
<dbReference type="InterPro" id="IPR029419">
    <property type="entry name" value="Arg_succ_lyase_C"/>
</dbReference>
<evidence type="ECO:0000259" key="1">
    <source>
        <dbReference type="Pfam" id="PF14698"/>
    </source>
</evidence>
<proteinExistence type="predicted"/>
<dbReference type="InterPro" id="IPR009049">
    <property type="entry name" value="Argininosuccinate_lyase"/>
</dbReference>
<dbReference type="SUPFAM" id="SSF48557">
    <property type="entry name" value="L-aspartase-like"/>
    <property type="match status" value="1"/>
</dbReference>
<feature type="domain" description="Argininosuccinate lyase C-terminal" evidence="1">
    <location>
        <begin position="22"/>
        <end position="48"/>
    </location>
</feature>
<accession>A0ABR2UK08</accession>
<sequence>MSTICPWHWMLQEKMKAALDPFMLATDIADYLVRKGVPFRETHHISGQEQLKGVDSRFEKDIAESFDYEKSVEMRSAKGGTSK</sequence>
<reference evidence="2 3" key="1">
    <citation type="journal article" date="2024" name="J. Plant Pathol.">
        <title>Sequence and assembly of the genome of Seiridium unicorne, isolate CBS 538.82, causal agent of cypress canker disease.</title>
        <authorList>
            <person name="Scali E."/>
            <person name="Rocca G.D."/>
            <person name="Danti R."/>
            <person name="Garbelotto M."/>
            <person name="Barberini S."/>
            <person name="Baroncelli R."/>
            <person name="Emiliani G."/>
        </authorList>
    </citation>
    <scope>NUCLEOTIDE SEQUENCE [LARGE SCALE GENOMIC DNA]</scope>
    <source>
        <strain evidence="2 3">BM-138-508</strain>
    </source>
</reference>